<evidence type="ECO:0000313" key="4">
    <source>
        <dbReference type="Proteomes" id="UP001166251"/>
    </source>
</evidence>
<name>A0ABS7EDY6_9GAMM</name>
<proteinExistence type="predicted"/>
<protein>
    <submittedName>
        <fullName evidence="3">Uncharacterized protein</fullName>
    </submittedName>
</protein>
<comment type="caution">
    <text evidence="3">The sequence shown here is derived from an EMBL/GenBank/DDBJ whole genome shotgun (WGS) entry which is preliminary data.</text>
</comment>
<evidence type="ECO:0000313" key="3">
    <source>
        <dbReference type="EMBL" id="MBW8190460.1"/>
    </source>
</evidence>
<dbReference type="Proteomes" id="UP001166251">
    <property type="component" value="Unassembled WGS sequence"/>
</dbReference>
<sequence length="171" mass="18726">MELRKLRMTLAALAIAAAPLAAQAADCSDVEWHPDVLAAFPEAPQSCQGVIEKDGAMFVKMKAEFVSITGKRVRLRIEQNDGARKMHSFVPEAPISIMAGGKATTWRELYSGYKMNIYIPSDRFELASVDSEEAVEMAAEMPKTASVWPLVGMLGAGLLVVAGFARRLRRR</sequence>
<feature type="signal peptide" evidence="2">
    <location>
        <begin position="1"/>
        <end position="24"/>
    </location>
</feature>
<gene>
    <name evidence="3" type="ORF">K0504_05370</name>
</gene>
<evidence type="ECO:0000256" key="2">
    <source>
        <dbReference type="SAM" id="SignalP"/>
    </source>
</evidence>
<feature type="transmembrane region" description="Helical" evidence="1">
    <location>
        <begin position="147"/>
        <end position="165"/>
    </location>
</feature>
<keyword evidence="2" id="KW-0732">Signal</keyword>
<dbReference type="EMBL" id="JAHZSS010000004">
    <property type="protein sequence ID" value="MBW8190460.1"/>
    <property type="molecule type" value="Genomic_DNA"/>
</dbReference>
<keyword evidence="1" id="KW-0812">Transmembrane</keyword>
<keyword evidence="1" id="KW-1133">Transmembrane helix</keyword>
<evidence type="ECO:0000256" key="1">
    <source>
        <dbReference type="SAM" id="Phobius"/>
    </source>
</evidence>
<feature type="chain" id="PRO_5047330869" evidence="2">
    <location>
        <begin position="25"/>
        <end position="171"/>
    </location>
</feature>
<reference evidence="3" key="1">
    <citation type="submission" date="2021-07" db="EMBL/GenBank/DDBJ databases">
        <title>Neiella marina sp. nov., isolated from the intestinal content of sea cucumber Apostichopus japonicus.</title>
        <authorList>
            <person name="Bai X."/>
        </authorList>
    </citation>
    <scope>NUCLEOTIDE SEQUENCE</scope>
    <source>
        <strain evidence="3">126</strain>
    </source>
</reference>
<organism evidence="3 4">
    <name type="scientific">Neiella holothuriorum</name>
    <dbReference type="NCBI Taxonomy" id="2870530"/>
    <lineage>
        <taxon>Bacteria</taxon>
        <taxon>Pseudomonadati</taxon>
        <taxon>Pseudomonadota</taxon>
        <taxon>Gammaproteobacteria</taxon>
        <taxon>Alteromonadales</taxon>
        <taxon>Echinimonadaceae</taxon>
        <taxon>Neiella</taxon>
    </lineage>
</organism>
<accession>A0ABS7EDY6</accession>
<keyword evidence="1" id="KW-0472">Membrane</keyword>
<keyword evidence="4" id="KW-1185">Reference proteome</keyword>
<dbReference type="RefSeq" id="WP_220103144.1">
    <property type="nucleotide sequence ID" value="NZ_JAHZSS010000004.1"/>
</dbReference>